<dbReference type="PROSITE" id="PS51085">
    <property type="entry name" value="2FE2S_FER_2"/>
    <property type="match status" value="1"/>
</dbReference>
<accession>A0A4R3LS81</accession>
<feature type="domain" description="2Fe-2S ferredoxin-type" evidence="5">
    <location>
        <begin position="1"/>
        <end position="74"/>
    </location>
</feature>
<dbReference type="Pfam" id="PF02738">
    <property type="entry name" value="MoCoBD_1"/>
    <property type="match status" value="1"/>
</dbReference>
<proteinExistence type="inferred from homology"/>
<dbReference type="Proteomes" id="UP000294664">
    <property type="component" value="Unassembled WGS sequence"/>
</dbReference>
<evidence type="ECO:0000256" key="1">
    <source>
        <dbReference type="ARBA" id="ARBA00006849"/>
    </source>
</evidence>
<dbReference type="Gene3D" id="3.30.365.10">
    <property type="entry name" value="Aldehyde oxidase/xanthine dehydrogenase, molybdopterin binding domain"/>
    <property type="match status" value="4"/>
</dbReference>
<dbReference type="PANTHER" id="PTHR11908:SF157">
    <property type="entry name" value="XANTHINE DEHYDROGENASE SUBUNIT D-RELATED"/>
    <property type="match status" value="1"/>
</dbReference>
<keyword evidence="2" id="KW-0479">Metal-binding</keyword>
<dbReference type="InterPro" id="IPR016208">
    <property type="entry name" value="Ald_Oxase/xanthine_DH-like"/>
</dbReference>
<protein>
    <recommendedName>
        <fullName evidence="5">2Fe-2S ferredoxin-type domain-containing protein</fullName>
    </recommendedName>
</protein>
<organism evidence="6 7">
    <name type="scientific">Aquabacter spiritensis</name>
    <dbReference type="NCBI Taxonomy" id="933073"/>
    <lineage>
        <taxon>Bacteria</taxon>
        <taxon>Pseudomonadati</taxon>
        <taxon>Pseudomonadota</taxon>
        <taxon>Alphaproteobacteria</taxon>
        <taxon>Hyphomicrobiales</taxon>
        <taxon>Xanthobacteraceae</taxon>
        <taxon>Aquabacter</taxon>
    </lineage>
</organism>
<dbReference type="Pfam" id="PF20256">
    <property type="entry name" value="MoCoBD_2"/>
    <property type="match status" value="1"/>
</dbReference>
<dbReference type="Pfam" id="PF00111">
    <property type="entry name" value="Fer2"/>
    <property type="match status" value="1"/>
</dbReference>
<dbReference type="OrthoDB" id="9763985at2"/>
<dbReference type="SUPFAM" id="SSF54292">
    <property type="entry name" value="2Fe-2S ferredoxin-like"/>
    <property type="match status" value="1"/>
</dbReference>
<dbReference type="InterPro" id="IPR006058">
    <property type="entry name" value="2Fe2S_fd_BS"/>
</dbReference>
<keyword evidence="4" id="KW-0408">Iron</keyword>
<dbReference type="GO" id="GO:0051537">
    <property type="term" value="F:2 iron, 2 sulfur cluster binding"/>
    <property type="evidence" value="ECO:0007669"/>
    <property type="project" value="InterPro"/>
</dbReference>
<comment type="similarity">
    <text evidence="1">Belongs to the xanthine dehydrogenase family.</text>
</comment>
<dbReference type="GO" id="GO:0016491">
    <property type="term" value="F:oxidoreductase activity"/>
    <property type="evidence" value="ECO:0007669"/>
    <property type="project" value="UniProtKB-KW"/>
</dbReference>
<dbReference type="InterPro" id="IPR002888">
    <property type="entry name" value="2Fe-2S-bd"/>
</dbReference>
<dbReference type="InterPro" id="IPR036010">
    <property type="entry name" value="2Fe-2S_ferredoxin-like_sf"/>
</dbReference>
<evidence type="ECO:0000256" key="2">
    <source>
        <dbReference type="ARBA" id="ARBA00022723"/>
    </source>
</evidence>
<dbReference type="Gene3D" id="1.10.150.120">
    <property type="entry name" value="[2Fe-2S]-binding domain"/>
    <property type="match status" value="1"/>
</dbReference>
<dbReference type="RefSeq" id="WP_132032980.1">
    <property type="nucleotide sequence ID" value="NZ_SMAI01000010.1"/>
</dbReference>
<evidence type="ECO:0000256" key="4">
    <source>
        <dbReference type="ARBA" id="ARBA00023004"/>
    </source>
</evidence>
<evidence type="ECO:0000259" key="5">
    <source>
        <dbReference type="PROSITE" id="PS51085"/>
    </source>
</evidence>
<dbReference type="InterPro" id="IPR037165">
    <property type="entry name" value="AldOxase/xan_DH_Mopterin-bd_sf"/>
</dbReference>
<dbReference type="InterPro" id="IPR036856">
    <property type="entry name" value="Ald_Oxase/Xan_DH_a/b_sf"/>
</dbReference>
<dbReference type="GO" id="GO:0005506">
    <property type="term" value="F:iron ion binding"/>
    <property type="evidence" value="ECO:0007669"/>
    <property type="project" value="InterPro"/>
</dbReference>
<comment type="caution">
    <text evidence="6">The sequence shown here is derived from an EMBL/GenBank/DDBJ whole genome shotgun (WGS) entry which is preliminary data.</text>
</comment>
<evidence type="ECO:0000256" key="3">
    <source>
        <dbReference type="ARBA" id="ARBA00023002"/>
    </source>
</evidence>
<evidence type="ECO:0000313" key="7">
    <source>
        <dbReference type="Proteomes" id="UP000294664"/>
    </source>
</evidence>
<dbReference type="Gene3D" id="3.10.20.30">
    <property type="match status" value="1"/>
</dbReference>
<name>A0A4R3LS81_9HYPH</name>
<dbReference type="SUPFAM" id="SSF54665">
    <property type="entry name" value="CO dehydrogenase molybdoprotein N-domain-like"/>
    <property type="match status" value="1"/>
</dbReference>
<dbReference type="EMBL" id="SMAI01000010">
    <property type="protein sequence ID" value="TCT03211.1"/>
    <property type="molecule type" value="Genomic_DNA"/>
</dbReference>
<dbReference type="InterPro" id="IPR036884">
    <property type="entry name" value="2Fe-2S-bd_dom_sf"/>
</dbReference>
<dbReference type="Gene3D" id="3.90.1170.50">
    <property type="entry name" value="Aldehyde oxidase/xanthine dehydrogenase, a/b hammerhead"/>
    <property type="match status" value="1"/>
</dbReference>
<dbReference type="SUPFAM" id="SSF47741">
    <property type="entry name" value="CO dehydrogenase ISP C-domain like"/>
    <property type="match status" value="1"/>
</dbReference>
<dbReference type="InterPro" id="IPR012675">
    <property type="entry name" value="Beta-grasp_dom_sf"/>
</dbReference>
<sequence length="912" mass="94964">MKFDLNGAATEAAPRPGQCLRTLLRDLGRFGVKKGCDTGDCGACTVHVDGAPVHSCLYPAFRAEGRAVTTIEGLAQDGALHPVQARFLAAQGFQCGFCTAGMIMTAVALDQAQMRDLPAALKGNLCRCTGYRAIADAVHGVCHVETEEAGGGIGRSLPAPAGPDLVTGAACFTMDVAPPGLTHLKLLASPHPHARIVAIETAEALSVPGVVAILTHADAPAAHFSTARHEIATDDVDDTRVLDDVVRFVGQRVAAVVAETEGAAEEACRRIKVTYALLPAVFEPEAALAPGAPVLHPKAPGTSRIAAPERNVVGALHGAVGDVAAGFAEADFIHEGTYASQRVQHGHLETHGTIGWLDADGRLTLRTSSQTPFLTRDALAGLFGLAPDKVRVVCARVGGGFGGKQEMLTEDIVALAVLKTGRPVKFEFTRHEQFTASTCRHPMKVTVKIGARADGTLTAIALSVLSNTGAYGNHGPGTLFHGCNEALILYRCPNKKAEGRAVYTNTMPSGAFRGYGLSQTIFAVESAMDEVARGLGLDPFDFRRRNMIRPGDAMIAHSDHPHDVAFGSYGLDQCLGLVEQALAAPSPDAPPGWLTGTGMAAAMIDTIPPRGHFAECRIRLAADGMFDLTVGTAEFGNGTSTVHRQIAATILGTLPSRVRLHQSDTALGGYDTGAFGSTGTVVAGLATERAATALAARLIALGRIARGEAASEPNATGAPARLAPDAVVAGDTRIPLADLAAQAGAPIEERGRATGSPRSVAFNVQGFRVAVDPATGALRILRSVHAADAGRVMNPLQCRGQIEGGIAQALGVALMEDLQIGPDGHVVNPTFRSYLMPRFADIPPTEILFAKTYDALGPAGAKSMSESPYNPVTPALANAIRDATGLRLHAPPFTPDRLHAALVARDGSGRPV</sequence>
<dbReference type="InterPro" id="IPR046867">
    <property type="entry name" value="AldOxase/xan_DH_MoCoBD2"/>
</dbReference>
<dbReference type="InterPro" id="IPR001041">
    <property type="entry name" value="2Fe-2S_ferredoxin-type"/>
</dbReference>
<keyword evidence="3" id="KW-0560">Oxidoreductase</keyword>
<dbReference type="InterPro" id="IPR008274">
    <property type="entry name" value="AldOxase/xan_DH_MoCoBD1"/>
</dbReference>
<dbReference type="Pfam" id="PF01315">
    <property type="entry name" value="Ald_Xan_dh_C"/>
    <property type="match status" value="1"/>
</dbReference>
<gene>
    <name evidence="6" type="ORF">EDC64_11074</name>
</gene>
<evidence type="ECO:0000313" key="6">
    <source>
        <dbReference type="EMBL" id="TCT03211.1"/>
    </source>
</evidence>
<dbReference type="PANTHER" id="PTHR11908">
    <property type="entry name" value="XANTHINE DEHYDROGENASE"/>
    <property type="match status" value="1"/>
</dbReference>
<reference evidence="6 7" key="1">
    <citation type="submission" date="2019-03" db="EMBL/GenBank/DDBJ databases">
        <title>Genomic Encyclopedia of Type Strains, Phase IV (KMG-IV): sequencing the most valuable type-strain genomes for metagenomic binning, comparative biology and taxonomic classification.</title>
        <authorList>
            <person name="Goeker M."/>
        </authorList>
    </citation>
    <scope>NUCLEOTIDE SEQUENCE [LARGE SCALE GENOMIC DNA]</scope>
    <source>
        <strain evidence="6 7">DSM 9035</strain>
    </source>
</reference>
<keyword evidence="7" id="KW-1185">Reference proteome</keyword>
<dbReference type="PROSITE" id="PS00197">
    <property type="entry name" value="2FE2S_FER_1"/>
    <property type="match status" value="1"/>
</dbReference>
<dbReference type="CDD" id="cd00207">
    <property type="entry name" value="fer2"/>
    <property type="match status" value="1"/>
</dbReference>
<dbReference type="SMART" id="SM01008">
    <property type="entry name" value="Ald_Xan_dh_C"/>
    <property type="match status" value="1"/>
</dbReference>
<dbReference type="InterPro" id="IPR000674">
    <property type="entry name" value="Ald_Oxase/Xan_DH_a/b"/>
</dbReference>
<dbReference type="AlphaFoldDB" id="A0A4R3LS81"/>
<dbReference type="Pfam" id="PF01799">
    <property type="entry name" value="Fer2_2"/>
    <property type="match status" value="1"/>
</dbReference>
<dbReference type="SUPFAM" id="SSF56003">
    <property type="entry name" value="Molybdenum cofactor-binding domain"/>
    <property type="match status" value="1"/>
</dbReference>